<keyword evidence="2" id="KW-1185">Reference proteome</keyword>
<accession>A0A0C1G4W8</accession>
<dbReference type="Proteomes" id="UP000031246">
    <property type="component" value="Unassembled WGS sequence"/>
</dbReference>
<evidence type="ECO:0000313" key="1">
    <source>
        <dbReference type="EMBL" id="KIA95174.1"/>
    </source>
</evidence>
<name>A0A0C1G4W8_9SPHI</name>
<dbReference type="AlphaFoldDB" id="A0A0C1G4W8"/>
<dbReference type="EMBL" id="JSYN01000006">
    <property type="protein sequence ID" value="KIA95174.1"/>
    <property type="molecule type" value="Genomic_DNA"/>
</dbReference>
<reference evidence="1 2" key="1">
    <citation type="submission" date="2014-10" db="EMBL/GenBank/DDBJ databases">
        <title>Pedobacter Kyungheensis.</title>
        <authorList>
            <person name="Anderson B.M."/>
            <person name="Newman J.D."/>
        </authorList>
    </citation>
    <scope>NUCLEOTIDE SEQUENCE [LARGE SCALE GENOMIC DNA]</scope>
    <source>
        <strain evidence="1 2">KACC 16221</strain>
    </source>
</reference>
<evidence type="ECO:0000313" key="2">
    <source>
        <dbReference type="Proteomes" id="UP000031246"/>
    </source>
</evidence>
<sequence>MSMFQSDFFLNPGKASRWLQHSLFWSLLLGLRFYITNISFNAQMKHIGVIITSASSRLLPPGIEYDAFIEKPFDIKLLEENVLRLATKN</sequence>
<comment type="caution">
    <text evidence="1">The sequence shown here is derived from an EMBL/GenBank/DDBJ whole genome shotgun (WGS) entry which is preliminary data.</text>
</comment>
<proteinExistence type="predicted"/>
<organism evidence="1 2">
    <name type="scientific">Pedobacter kyungheensis</name>
    <dbReference type="NCBI Taxonomy" id="1069985"/>
    <lineage>
        <taxon>Bacteria</taxon>
        <taxon>Pseudomonadati</taxon>
        <taxon>Bacteroidota</taxon>
        <taxon>Sphingobacteriia</taxon>
        <taxon>Sphingobacteriales</taxon>
        <taxon>Sphingobacteriaceae</taxon>
        <taxon>Pedobacter</taxon>
    </lineage>
</organism>
<protein>
    <submittedName>
        <fullName evidence="1">Uncharacterized protein</fullName>
    </submittedName>
</protein>
<gene>
    <name evidence="1" type="ORF">OC25_07590</name>
</gene>